<evidence type="ECO:0000313" key="2">
    <source>
        <dbReference type="EMBL" id="BBC39089.1"/>
    </source>
</evidence>
<keyword evidence="3" id="KW-1185">Reference proteome</keyword>
<reference evidence="2 3" key="2">
    <citation type="journal article" date="2023" name="ChemBioChem">
        <title>Acyltransferase Domain Exchange between Two Independent Type I Polyketide Synthases in the Same Producer Strain of Macrolide Antibiotics.</title>
        <authorList>
            <person name="Kudo F."/>
            <person name="Kishikawa K."/>
            <person name="Tsuboi K."/>
            <person name="Kido T."/>
            <person name="Usui T."/>
            <person name="Hashimoto J."/>
            <person name="Shin-Ya K."/>
            <person name="Miyanaga A."/>
            <person name="Eguchi T."/>
        </authorList>
    </citation>
    <scope>NUCLEOTIDE SEQUENCE [LARGE SCALE GENOMIC DNA]</scope>
    <source>
        <strain evidence="2 3">A-8890</strain>
    </source>
</reference>
<evidence type="ECO:0000313" key="3">
    <source>
        <dbReference type="Proteomes" id="UP001321542"/>
    </source>
</evidence>
<reference evidence="2 3" key="1">
    <citation type="journal article" date="2010" name="ChemBioChem">
        <title>Cloning and characterization of the biosynthetic gene cluster of 16-membered macrolide antibiotic FD-891: involvement of a dual functional cytochrome P450 monooxygenase catalyzing epoxidation and hydroxylation.</title>
        <authorList>
            <person name="Kudo F."/>
            <person name="Motegi A."/>
            <person name="Mizoue K."/>
            <person name="Eguchi T."/>
        </authorList>
    </citation>
    <scope>NUCLEOTIDE SEQUENCE [LARGE SCALE GENOMIC DNA]</scope>
    <source>
        <strain evidence="2 3">A-8890</strain>
    </source>
</reference>
<sequence length="76" mass="7691">MSGDHSIGVRQGSNGIGIMDSSEATAVSTGVLASVTSGDPPVDTDGGRPRSRSRGCATCTPSTAGNGRRRPRTCTR</sequence>
<protein>
    <submittedName>
        <fullName evidence="2">Uncharacterized protein</fullName>
    </submittedName>
</protein>
<proteinExistence type="predicted"/>
<name>A0ABM7FRG5_9ACTN</name>
<dbReference type="Proteomes" id="UP001321542">
    <property type="component" value="Chromosome"/>
</dbReference>
<dbReference type="EMBL" id="AP018448">
    <property type="protein sequence ID" value="BBC39089.1"/>
    <property type="molecule type" value="Genomic_DNA"/>
</dbReference>
<organism evidence="2 3">
    <name type="scientific">Streptomyces graminofaciens</name>
    <dbReference type="NCBI Taxonomy" id="68212"/>
    <lineage>
        <taxon>Bacteria</taxon>
        <taxon>Bacillati</taxon>
        <taxon>Actinomycetota</taxon>
        <taxon>Actinomycetes</taxon>
        <taxon>Kitasatosporales</taxon>
        <taxon>Streptomycetaceae</taxon>
        <taxon>Streptomyces</taxon>
    </lineage>
</organism>
<feature type="compositionally biased region" description="Basic residues" evidence="1">
    <location>
        <begin position="67"/>
        <end position="76"/>
    </location>
</feature>
<accession>A0ABM7FRG5</accession>
<gene>
    <name evidence="2" type="ORF">SGFS_103830</name>
</gene>
<evidence type="ECO:0000256" key="1">
    <source>
        <dbReference type="SAM" id="MobiDB-lite"/>
    </source>
</evidence>
<feature type="region of interest" description="Disordered" evidence="1">
    <location>
        <begin position="25"/>
        <end position="76"/>
    </location>
</feature>